<feature type="transmembrane region" description="Helical" evidence="1">
    <location>
        <begin position="451"/>
        <end position="474"/>
    </location>
</feature>
<feature type="transmembrane region" description="Helical" evidence="1">
    <location>
        <begin position="426"/>
        <end position="445"/>
    </location>
</feature>
<feature type="transmembrane region" description="Helical" evidence="1">
    <location>
        <begin position="40"/>
        <end position="62"/>
    </location>
</feature>
<feature type="transmembrane region" description="Helical" evidence="1">
    <location>
        <begin position="271"/>
        <end position="288"/>
    </location>
</feature>
<dbReference type="STRING" id="1073325.SAMN05444483_101543"/>
<organism evidence="2 3">
    <name type="scientific">Salegentibacter echinorum</name>
    <dbReference type="NCBI Taxonomy" id="1073325"/>
    <lineage>
        <taxon>Bacteria</taxon>
        <taxon>Pseudomonadati</taxon>
        <taxon>Bacteroidota</taxon>
        <taxon>Flavobacteriia</taxon>
        <taxon>Flavobacteriales</taxon>
        <taxon>Flavobacteriaceae</taxon>
        <taxon>Salegentibacter</taxon>
    </lineage>
</organism>
<feature type="transmembrane region" description="Helical" evidence="1">
    <location>
        <begin position="486"/>
        <end position="505"/>
    </location>
</feature>
<evidence type="ECO:0000313" key="2">
    <source>
        <dbReference type="EMBL" id="SHF54643.1"/>
    </source>
</evidence>
<gene>
    <name evidence="2" type="ORF">SAMN05444483_101543</name>
</gene>
<sequence>MFLEPFLLGGPLRIILIFVLLLILYRVVTRKVPAQTALNFLIPSLSLILSCVVVGGFFLILIGLFDLFVLLSVIYAIIILIFMNINFKKPLKGQLQKIYTRSILYTVIKIEKREQFINRDNWEKPTFKNDPKDLTSFHRNWQVLIGISLPIITYLSRASLFQFDTFTLSQAWFKKLSLVRDISLENWFFNPGEMMGDYFLIHLYAQITNISNAVALQSFGLLESSFLAIIIYWFVYKITRRHATGIFSGLSFALLYAFLPLSIDLLAEHKSVFSALIIALPAMLYSMYPQTFRFKYRTTGIFLIILFLAILFIDIFVGLLVLLPFLIIISIFRFWQNKQRVVLVLSSYFIAVAILCSFYIGVAWWFEESLLGFINANLFSFDAYTYNPKLILPLDDLVKVYLIIGVIFLAITIFKFQKRTKKYQTSLIFLIFINFLFTIHQFTATLVDIDILNVVLSVFIPIFFGLVLNIIFNLLSSIKVQGRRALNIEVGSGIVLVIALFLFTFPSEAKLSLDRHNMESHVFRIYSKIQGDHLPYSYAVINTPQNSSFSKDSHYFYSYDYFNNKYIARDRTFQRYKENKSYLLAHPNLFLPEALFVFVYKNEADNFSKNKISKLQQEGVKKRLNLLRAKGREINTYYDSEFFSVYQVINKAKSSNIQELLF</sequence>
<dbReference type="AlphaFoldDB" id="A0A1M5CIS2"/>
<evidence type="ECO:0000313" key="3">
    <source>
        <dbReference type="Proteomes" id="UP000183945"/>
    </source>
</evidence>
<evidence type="ECO:0008006" key="4">
    <source>
        <dbReference type="Google" id="ProtNLM"/>
    </source>
</evidence>
<keyword evidence="1" id="KW-1133">Transmembrane helix</keyword>
<proteinExistence type="predicted"/>
<keyword evidence="1" id="KW-0472">Membrane</keyword>
<feature type="transmembrane region" description="Helical" evidence="1">
    <location>
        <begin position="300"/>
        <end position="329"/>
    </location>
</feature>
<protein>
    <recommendedName>
        <fullName evidence="4">Glycosyltransferase RgtA/B/C/D-like domain-containing protein</fullName>
    </recommendedName>
</protein>
<keyword evidence="3" id="KW-1185">Reference proteome</keyword>
<evidence type="ECO:0000256" key="1">
    <source>
        <dbReference type="SAM" id="Phobius"/>
    </source>
</evidence>
<dbReference type="RefSeq" id="WP_072876413.1">
    <property type="nucleotide sequence ID" value="NZ_FQVT01000001.1"/>
</dbReference>
<dbReference type="EMBL" id="FQVT01000001">
    <property type="protein sequence ID" value="SHF54643.1"/>
    <property type="molecule type" value="Genomic_DNA"/>
</dbReference>
<feature type="transmembrane region" description="Helical" evidence="1">
    <location>
        <begin position="214"/>
        <end position="236"/>
    </location>
</feature>
<feature type="transmembrane region" description="Helical" evidence="1">
    <location>
        <begin position="6"/>
        <end position="28"/>
    </location>
</feature>
<feature type="transmembrane region" description="Helical" evidence="1">
    <location>
        <begin position="397"/>
        <end position="414"/>
    </location>
</feature>
<name>A0A1M5CIS2_SALEC</name>
<keyword evidence="1" id="KW-0812">Transmembrane</keyword>
<accession>A0A1M5CIS2</accession>
<feature type="transmembrane region" description="Helical" evidence="1">
    <location>
        <begin position="68"/>
        <end position="87"/>
    </location>
</feature>
<feature type="transmembrane region" description="Helical" evidence="1">
    <location>
        <begin position="242"/>
        <end position="259"/>
    </location>
</feature>
<dbReference type="Proteomes" id="UP000183945">
    <property type="component" value="Unassembled WGS sequence"/>
</dbReference>
<feature type="transmembrane region" description="Helical" evidence="1">
    <location>
        <begin position="341"/>
        <end position="366"/>
    </location>
</feature>
<dbReference type="OrthoDB" id="1522258at2"/>
<reference evidence="3" key="1">
    <citation type="submission" date="2016-11" db="EMBL/GenBank/DDBJ databases">
        <authorList>
            <person name="Varghese N."/>
            <person name="Submissions S."/>
        </authorList>
    </citation>
    <scope>NUCLEOTIDE SEQUENCE [LARGE SCALE GENOMIC DNA]</scope>
    <source>
        <strain evidence="3">DSM 24579</strain>
    </source>
</reference>